<keyword evidence="3" id="KW-1185">Reference proteome</keyword>
<comment type="caution">
    <text evidence="2">The sequence shown here is derived from an EMBL/GenBank/DDBJ whole genome shotgun (WGS) entry which is preliminary data.</text>
</comment>
<sequence length="127" mass="13971">MAADFIRATQHTEYDQQITFPEDAQKSAAASAASSPGRAETSPPWEAADSFTHENENYTMWRLYPGEEAPEPITPHRTATAELPTQTGQVIRQVQATARTSQLIHVAWTDDAGEILGAWCPARSVIF</sequence>
<dbReference type="Proteomes" id="UP001595884">
    <property type="component" value="Unassembled WGS sequence"/>
</dbReference>
<evidence type="ECO:0000313" key="3">
    <source>
        <dbReference type="Proteomes" id="UP001595884"/>
    </source>
</evidence>
<proteinExistence type="predicted"/>
<name>A0ABV9MR25_9MICC</name>
<gene>
    <name evidence="2" type="ORF">ACFO7V_17910</name>
</gene>
<feature type="region of interest" description="Disordered" evidence="1">
    <location>
        <begin position="1"/>
        <end position="50"/>
    </location>
</feature>
<accession>A0ABV9MR25</accession>
<evidence type="ECO:0000313" key="2">
    <source>
        <dbReference type="EMBL" id="MFC4718000.1"/>
    </source>
</evidence>
<protein>
    <submittedName>
        <fullName evidence="2">Uncharacterized protein</fullName>
    </submittedName>
</protein>
<feature type="compositionally biased region" description="Polar residues" evidence="1">
    <location>
        <begin position="9"/>
        <end position="19"/>
    </location>
</feature>
<reference evidence="3" key="1">
    <citation type="journal article" date="2019" name="Int. J. Syst. Evol. Microbiol.">
        <title>The Global Catalogue of Microorganisms (GCM) 10K type strain sequencing project: providing services to taxonomists for standard genome sequencing and annotation.</title>
        <authorList>
            <consortium name="The Broad Institute Genomics Platform"/>
            <consortium name="The Broad Institute Genome Sequencing Center for Infectious Disease"/>
            <person name="Wu L."/>
            <person name="Ma J."/>
        </authorList>
    </citation>
    <scope>NUCLEOTIDE SEQUENCE [LARGE SCALE GENOMIC DNA]</scope>
    <source>
        <strain evidence="3">CGMCC 1.12849</strain>
    </source>
</reference>
<dbReference type="RefSeq" id="WP_346058901.1">
    <property type="nucleotide sequence ID" value="NZ_BAAAVQ010000015.1"/>
</dbReference>
<organism evidence="2 3">
    <name type="scientific">Glutamicibacter bergerei</name>
    <dbReference type="NCBI Taxonomy" id="256702"/>
    <lineage>
        <taxon>Bacteria</taxon>
        <taxon>Bacillati</taxon>
        <taxon>Actinomycetota</taxon>
        <taxon>Actinomycetes</taxon>
        <taxon>Micrococcales</taxon>
        <taxon>Micrococcaceae</taxon>
        <taxon>Glutamicibacter</taxon>
    </lineage>
</organism>
<evidence type="ECO:0000256" key="1">
    <source>
        <dbReference type="SAM" id="MobiDB-lite"/>
    </source>
</evidence>
<dbReference type="EMBL" id="JBHSHE010000090">
    <property type="protein sequence ID" value="MFC4718000.1"/>
    <property type="molecule type" value="Genomic_DNA"/>
</dbReference>